<reference evidence="8" key="1">
    <citation type="submission" date="2020-08" db="EMBL/GenBank/DDBJ databases">
        <title>Genome sequencing and assembly of the red palm weevil Rhynchophorus ferrugineus.</title>
        <authorList>
            <person name="Dias G.B."/>
            <person name="Bergman C.M."/>
            <person name="Manee M."/>
        </authorList>
    </citation>
    <scope>NUCLEOTIDE SEQUENCE</scope>
    <source>
        <strain evidence="8">AA-2017</strain>
        <tissue evidence="8">Whole larva</tissue>
    </source>
</reference>
<dbReference type="GO" id="GO:0006511">
    <property type="term" value="P:ubiquitin-dependent protein catabolic process"/>
    <property type="evidence" value="ECO:0007669"/>
    <property type="project" value="InterPro"/>
</dbReference>
<dbReference type="CDD" id="cd17055">
    <property type="entry name" value="Ubl_AtNPL4_like"/>
    <property type="match status" value="1"/>
</dbReference>
<dbReference type="Proteomes" id="UP000625711">
    <property type="component" value="Unassembled WGS sequence"/>
</dbReference>
<evidence type="ECO:0000256" key="2">
    <source>
        <dbReference type="ARBA" id="ARBA00022723"/>
    </source>
</evidence>
<dbReference type="CDD" id="cd08061">
    <property type="entry name" value="MPN_NPL4"/>
    <property type="match status" value="1"/>
</dbReference>
<evidence type="ECO:0000256" key="4">
    <source>
        <dbReference type="ARBA" id="ARBA00022833"/>
    </source>
</evidence>
<dbReference type="PANTHER" id="PTHR12710">
    <property type="entry name" value="NUCLEAR PROTEIN LOCALIZATION 4"/>
    <property type="match status" value="1"/>
</dbReference>
<dbReference type="Pfam" id="PF05020">
    <property type="entry name" value="zf-NPL4"/>
    <property type="match status" value="1"/>
</dbReference>
<evidence type="ECO:0000256" key="6">
    <source>
        <dbReference type="ARBA" id="ARBA00074519"/>
    </source>
</evidence>
<dbReference type="InterPro" id="IPR007716">
    <property type="entry name" value="NPL4_Zn-bd_put"/>
</dbReference>
<comment type="caution">
    <text evidence="8">The sequence shown here is derived from an EMBL/GenBank/DDBJ whole genome shotgun (WGS) entry which is preliminary data.</text>
</comment>
<keyword evidence="4" id="KW-0862">Zinc</keyword>
<evidence type="ECO:0000256" key="5">
    <source>
        <dbReference type="ARBA" id="ARBA00060618"/>
    </source>
</evidence>
<dbReference type="PANTHER" id="PTHR12710:SF0">
    <property type="entry name" value="NUCLEAR PROTEIN LOCALIZATION PROTEIN 4 HOMOLOG"/>
    <property type="match status" value="1"/>
</dbReference>
<dbReference type="InterPro" id="IPR007717">
    <property type="entry name" value="NPL4_C"/>
</dbReference>
<dbReference type="InterPro" id="IPR029071">
    <property type="entry name" value="Ubiquitin-like_domsf"/>
</dbReference>
<dbReference type="SUPFAM" id="SSF54236">
    <property type="entry name" value="Ubiquitin-like"/>
    <property type="match status" value="1"/>
</dbReference>
<dbReference type="InterPro" id="IPR037518">
    <property type="entry name" value="MPN"/>
</dbReference>
<sequence>MSWDKQLLLRIQSPEGTKRIEISSSSTTCQLFEAIYETFNLNSFGFALYKQRNRKDEISSSKTKSLKTVGLKHGDMIYLCPLNGSVLFATNTPAGEPVSEAGPSTSSGVGTSSNKVLAVQKSFIKEDEVDQLLYKMDGRIERKKDDKLCRHNFNSKCVHCSPLEPFDDSYLKEHNIKHLSFHSYLRKMMSGVDRGKFLALEDISCSIKTGCKDHPPWPRGICSKCQPSAITLNMQSYRHVDNVTFENTQLVEKFLNYWRVTGHQRIGYLYGYYEIHSDVPLGIKANVVAIYEPPQDSSRDTIRLLKDDKADVVNEIASSLGLRKVGWIFTDLLPDDIKKGTVKYTRNVESHFLSAQECIMAGNFQNQHPNICKYASSGSFGSKFVTVCVTGDKTNQVHMEGYQVSNQCMALVKDNCLLPTKDAPELGYVRESSDKQYVPDVYYKKLCLLNTIYLESCPRSIAYLRSLDRNGHF</sequence>
<evidence type="ECO:0000256" key="1">
    <source>
        <dbReference type="ARBA" id="ARBA00011025"/>
    </source>
</evidence>
<dbReference type="FunFam" id="3.40.140.10:FF:000012">
    <property type="entry name" value="nuclear protein localization protein 4 homolog"/>
    <property type="match status" value="1"/>
</dbReference>
<gene>
    <name evidence="8" type="ORF">GWI33_005827</name>
</gene>
<proteinExistence type="inferred from homology"/>
<dbReference type="InterPro" id="IPR024682">
    <property type="entry name" value="Npl4_Ub-like_dom"/>
</dbReference>
<comment type="pathway">
    <text evidence="5">Protein degradation; proteasomal ubiquitin-dependent pathway.</text>
</comment>
<dbReference type="OrthoDB" id="10251089at2759"/>
<dbReference type="InterPro" id="IPR016563">
    <property type="entry name" value="Npl4"/>
</dbReference>
<dbReference type="Pfam" id="PF11543">
    <property type="entry name" value="UN_NPL4"/>
    <property type="match status" value="1"/>
</dbReference>
<evidence type="ECO:0000313" key="8">
    <source>
        <dbReference type="EMBL" id="KAF7280486.1"/>
    </source>
</evidence>
<protein>
    <recommendedName>
        <fullName evidence="6">Nuclear protein localization protein 4 homolog</fullName>
    </recommendedName>
</protein>
<keyword evidence="3" id="KW-0863">Zinc-finger</keyword>
<dbReference type="EMBL" id="JAACXV010000291">
    <property type="protein sequence ID" value="KAF7280486.1"/>
    <property type="molecule type" value="Genomic_DNA"/>
</dbReference>
<feature type="domain" description="MPN" evidence="7">
    <location>
        <begin position="243"/>
        <end position="380"/>
    </location>
</feature>
<keyword evidence="9" id="KW-1185">Reference proteome</keyword>
<accession>A0A834MFS5</accession>
<dbReference type="AlphaFoldDB" id="A0A834MFS5"/>
<dbReference type="GO" id="GO:0008270">
    <property type="term" value="F:zinc ion binding"/>
    <property type="evidence" value="ECO:0007669"/>
    <property type="project" value="UniProtKB-KW"/>
</dbReference>
<dbReference type="Pfam" id="PF05021">
    <property type="entry name" value="NPL4"/>
    <property type="match status" value="1"/>
</dbReference>
<dbReference type="GO" id="GO:0005634">
    <property type="term" value="C:nucleus"/>
    <property type="evidence" value="ECO:0007669"/>
    <property type="project" value="TreeGrafter"/>
</dbReference>
<comment type="similarity">
    <text evidence="1">Belongs to the NPL4 family.</text>
</comment>
<keyword evidence="2" id="KW-0479">Metal-binding</keyword>
<evidence type="ECO:0000259" key="7">
    <source>
        <dbReference type="PROSITE" id="PS50249"/>
    </source>
</evidence>
<evidence type="ECO:0000256" key="3">
    <source>
        <dbReference type="ARBA" id="ARBA00022771"/>
    </source>
</evidence>
<evidence type="ECO:0000313" key="9">
    <source>
        <dbReference type="Proteomes" id="UP000625711"/>
    </source>
</evidence>
<dbReference type="PROSITE" id="PS50249">
    <property type="entry name" value="MPN"/>
    <property type="match status" value="1"/>
</dbReference>
<dbReference type="GO" id="GO:0043130">
    <property type="term" value="F:ubiquitin binding"/>
    <property type="evidence" value="ECO:0007669"/>
    <property type="project" value="TreeGrafter"/>
</dbReference>
<dbReference type="Gene3D" id="3.10.20.90">
    <property type="entry name" value="Phosphatidylinositol 3-kinase Catalytic Subunit, Chain A, domain 1"/>
    <property type="match status" value="1"/>
</dbReference>
<dbReference type="PIRSF" id="PIRSF010052">
    <property type="entry name" value="Polyub_prc_Npl4"/>
    <property type="match status" value="1"/>
</dbReference>
<organism evidence="8 9">
    <name type="scientific">Rhynchophorus ferrugineus</name>
    <name type="common">Red palm weevil</name>
    <name type="synonym">Curculio ferrugineus</name>
    <dbReference type="NCBI Taxonomy" id="354439"/>
    <lineage>
        <taxon>Eukaryota</taxon>
        <taxon>Metazoa</taxon>
        <taxon>Ecdysozoa</taxon>
        <taxon>Arthropoda</taxon>
        <taxon>Hexapoda</taxon>
        <taxon>Insecta</taxon>
        <taxon>Pterygota</taxon>
        <taxon>Neoptera</taxon>
        <taxon>Endopterygota</taxon>
        <taxon>Coleoptera</taxon>
        <taxon>Polyphaga</taxon>
        <taxon>Cucujiformia</taxon>
        <taxon>Curculionidae</taxon>
        <taxon>Dryophthorinae</taxon>
        <taxon>Rhynchophorus</taxon>
    </lineage>
</organism>
<name>A0A834MFS5_RHYFE</name>
<dbReference type="GO" id="GO:0031625">
    <property type="term" value="F:ubiquitin protein ligase binding"/>
    <property type="evidence" value="ECO:0007669"/>
    <property type="project" value="TreeGrafter"/>
</dbReference>
<dbReference type="Gene3D" id="3.40.140.10">
    <property type="entry name" value="Cytidine Deaminase, domain 2"/>
    <property type="match status" value="1"/>
</dbReference>